<keyword evidence="2" id="KW-1133">Transmembrane helix</keyword>
<keyword evidence="4" id="KW-1185">Reference proteome</keyword>
<evidence type="ECO:0000256" key="2">
    <source>
        <dbReference type="SAM" id="Phobius"/>
    </source>
</evidence>
<reference evidence="3" key="1">
    <citation type="submission" date="2022-12" db="EMBL/GenBank/DDBJ databases">
        <authorList>
            <person name="Petersen C."/>
        </authorList>
    </citation>
    <scope>NUCLEOTIDE SEQUENCE</scope>
    <source>
        <strain evidence="3">IBT 29495</strain>
    </source>
</reference>
<reference evidence="3" key="2">
    <citation type="journal article" date="2023" name="IMA Fungus">
        <title>Comparative genomic study of the Penicillium genus elucidates a diverse pangenome and 15 lateral gene transfer events.</title>
        <authorList>
            <person name="Petersen C."/>
            <person name="Sorensen T."/>
            <person name="Nielsen M.R."/>
            <person name="Sondergaard T.E."/>
            <person name="Sorensen J.L."/>
            <person name="Fitzpatrick D.A."/>
            <person name="Frisvad J.C."/>
            <person name="Nielsen K.L."/>
        </authorList>
    </citation>
    <scope>NUCLEOTIDE SEQUENCE</scope>
    <source>
        <strain evidence="3">IBT 29495</strain>
    </source>
</reference>
<dbReference type="EMBL" id="JAPWDS010000005">
    <property type="protein sequence ID" value="KAJ5497208.1"/>
    <property type="molecule type" value="Genomic_DNA"/>
</dbReference>
<evidence type="ECO:0000313" key="4">
    <source>
        <dbReference type="Proteomes" id="UP001149954"/>
    </source>
</evidence>
<evidence type="ECO:0000313" key="3">
    <source>
        <dbReference type="EMBL" id="KAJ5497208.1"/>
    </source>
</evidence>
<dbReference type="OrthoDB" id="4357472at2759"/>
<name>A0A9W9XQ95_9EURO</name>
<accession>A0A9W9XQ95</accession>
<feature type="transmembrane region" description="Helical" evidence="2">
    <location>
        <begin position="73"/>
        <end position="96"/>
    </location>
</feature>
<comment type="caution">
    <text evidence="3">The sequence shown here is derived from an EMBL/GenBank/DDBJ whole genome shotgun (WGS) entry which is preliminary data.</text>
</comment>
<dbReference type="Proteomes" id="UP001149954">
    <property type="component" value="Unassembled WGS sequence"/>
</dbReference>
<evidence type="ECO:0000256" key="1">
    <source>
        <dbReference type="SAM" id="MobiDB-lite"/>
    </source>
</evidence>
<dbReference type="AlphaFoldDB" id="A0A9W9XQ95"/>
<organism evidence="3 4">
    <name type="scientific">Penicillium fimorum</name>
    <dbReference type="NCBI Taxonomy" id="1882269"/>
    <lineage>
        <taxon>Eukaryota</taxon>
        <taxon>Fungi</taxon>
        <taxon>Dikarya</taxon>
        <taxon>Ascomycota</taxon>
        <taxon>Pezizomycotina</taxon>
        <taxon>Eurotiomycetes</taxon>
        <taxon>Eurotiomycetidae</taxon>
        <taxon>Eurotiales</taxon>
        <taxon>Aspergillaceae</taxon>
        <taxon>Penicillium</taxon>
    </lineage>
</organism>
<keyword evidence="2" id="KW-0812">Transmembrane</keyword>
<protein>
    <submittedName>
        <fullName evidence="3">Uncharacterized protein</fullName>
    </submittedName>
</protein>
<proteinExistence type="predicted"/>
<feature type="transmembrane region" description="Helical" evidence="2">
    <location>
        <begin position="102"/>
        <end position="125"/>
    </location>
</feature>
<sequence>MAASLALMPRRVKRGDRGSCHSPKLTPILSRHTVASNSQRNTLPIGLSPPISHLLAVGPPLLRRSKVDPLSISLSYSVLTLSLTYSLLPPTAFHFFLSSITLYYPSFAFGLLLFFVLVELGTWYARRCKLIYHHH</sequence>
<feature type="region of interest" description="Disordered" evidence="1">
    <location>
        <begin position="1"/>
        <end position="21"/>
    </location>
</feature>
<keyword evidence="2" id="KW-0472">Membrane</keyword>
<gene>
    <name evidence="3" type="ORF">N7463_009195</name>
</gene>